<evidence type="ECO:0000313" key="2">
    <source>
        <dbReference type="Proteomes" id="UP000605392"/>
    </source>
</evidence>
<proteinExistence type="predicted"/>
<accession>A0ACB5PXD5</accession>
<dbReference type="Proteomes" id="UP000605392">
    <property type="component" value="Unassembled WGS sequence"/>
</dbReference>
<sequence length="128" mass="12835">MLQAGFSATETRLSGYAGQTGFFALLAGLSAHTTMVVVLAVLGTFHSAGMTDLSTELQQVLGVLGSTGHEAGSQGTNIGAVAVQLNTAGHHLHVLLLQAGGGAVLAGSDTGVEGSEEALILIVHRKEG</sequence>
<comment type="caution">
    <text evidence="1">The sequence shown here is derived from an EMBL/GenBank/DDBJ whole genome shotgun (WGS) entry which is preliminary data.</text>
</comment>
<reference evidence="1 2" key="1">
    <citation type="journal article" date="2019" name="Int. J. Syst. Evol. Microbiol.">
        <title>The Global Catalogue of Microorganisms (GCM) 10K type strain sequencing project: providing services to taxonomists for standard genome sequencing and annotation.</title>
        <authorList>
            <consortium name="The Broad Institute Genomics Platform"/>
            <consortium name="The Broad Institute Genome Sequencing Center for Infectious Disease"/>
            <person name="Wu L."/>
            <person name="Ma J."/>
        </authorList>
    </citation>
    <scope>NUCLEOTIDE SEQUENCE [LARGE SCALE GENOMIC DNA]</scope>
    <source>
        <strain evidence="1 2">CGMCC 1.12720</strain>
    </source>
</reference>
<name>A0ACB5PXD5_9BACT</name>
<gene>
    <name evidence="1" type="ORF">GCM10011375_40000</name>
</gene>
<dbReference type="EMBL" id="BMFN01000006">
    <property type="protein sequence ID" value="GGF80993.1"/>
    <property type="molecule type" value="Genomic_DNA"/>
</dbReference>
<evidence type="ECO:0000313" key="1">
    <source>
        <dbReference type="EMBL" id="GGF80993.1"/>
    </source>
</evidence>
<protein>
    <submittedName>
        <fullName evidence="1">Uncharacterized protein</fullName>
    </submittedName>
</protein>
<organism evidence="1 2">
    <name type="scientific">Hymenobacter qilianensis</name>
    <dbReference type="NCBI Taxonomy" id="1385715"/>
    <lineage>
        <taxon>Bacteria</taxon>
        <taxon>Pseudomonadati</taxon>
        <taxon>Bacteroidota</taxon>
        <taxon>Cytophagia</taxon>
        <taxon>Cytophagales</taxon>
        <taxon>Hymenobacteraceae</taxon>
        <taxon>Hymenobacter</taxon>
    </lineage>
</organism>
<keyword evidence="2" id="KW-1185">Reference proteome</keyword>